<feature type="region of interest" description="Disordered" evidence="1">
    <location>
        <begin position="1"/>
        <end position="29"/>
    </location>
</feature>
<evidence type="ECO:0000313" key="2">
    <source>
        <dbReference type="EMBL" id="CAK9030708.1"/>
    </source>
</evidence>
<comment type="caution">
    <text evidence="2">The sequence shown here is derived from an EMBL/GenBank/DDBJ whole genome shotgun (WGS) entry which is preliminary data.</text>
</comment>
<gene>
    <name evidence="2" type="ORF">CCMP2556_LOCUS17987</name>
</gene>
<evidence type="ECO:0000313" key="3">
    <source>
        <dbReference type="Proteomes" id="UP001642484"/>
    </source>
</evidence>
<protein>
    <submittedName>
        <fullName evidence="2">Uncharacterized protein</fullName>
    </submittedName>
</protein>
<feature type="compositionally biased region" description="Low complexity" evidence="1">
    <location>
        <begin position="11"/>
        <end position="29"/>
    </location>
</feature>
<reference evidence="2 3" key="1">
    <citation type="submission" date="2024-02" db="EMBL/GenBank/DDBJ databases">
        <authorList>
            <person name="Chen Y."/>
            <person name="Shah S."/>
            <person name="Dougan E. K."/>
            <person name="Thang M."/>
            <person name="Chan C."/>
        </authorList>
    </citation>
    <scope>NUCLEOTIDE SEQUENCE [LARGE SCALE GENOMIC DNA]</scope>
</reference>
<dbReference type="EMBL" id="CAXAMN010010069">
    <property type="protein sequence ID" value="CAK9030708.1"/>
    <property type="molecule type" value="Genomic_DNA"/>
</dbReference>
<name>A0ABP0KWT4_9DINO</name>
<keyword evidence="3" id="KW-1185">Reference proteome</keyword>
<sequence length="168" mass="18578">MAAMTEMPMRSTLSNGSNSSLGSTISSSSTVRSEPRQLLLLLSSRRVETALRSAQDQLKMKMNKDSLSLGKLLKIIAEVHALWKLRDLWGSKPDESWGVFLDRLSQTLGPGCRSVALLQVEDWRAVKDLCTGSSTELLSDLIDAALCFHHSPTPLQVLRLSTVLDRLR</sequence>
<accession>A0ABP0KWT4</accession>
<evidence type="ECO:0000256" key="1">
    <source>
        <dbReference type="SAM" id="MobiDB-lite"/>
    </source>
</evidence>
<organism evidence="2 3">
    <name type="scientific">Durusdinium trenchii</name>
    <dbReference type="NCBI Taxonomy" id="1381693"/>
    <lineage>
        <taxon>Eukaryota</taxon>
        <taxon>Sar</taxon>
        <taxon>Alveolata</taxon>
        <taxon>Dinophyceae</taxon>
        <taxon>Suessiales</taxon>
        <taxon>Symbiodiniaceae</taxon>
        <taxon>Durusdinium</taxon>
    </lineage>
</organism>
<proteinExistence type="predicted"/>
<dbReference type="Proteomes" id="UP001642484">
    <property type="component" value="Unassembled WGS sequence"/>
</dbReference>